<evidence type="ECO:0000313" key="3">
    <source>
        <dbReference type="EMBL" id="GAA2103215.1"/>
    </source>
</evidence>
<reference evidence="3 4" key="1">
    <citation type="journal article" date="2019" name="Int. J. Syst. Evol. Microbiol.">
        <title>The Global Catalogue of Microorganisms (GCM) 10K type strain sequencing project: providing services to taxonomists for standard genome sequencing and annotation.</title>
        <authorList>
            <consortium name="The Broad Institute Genomics Platform"/>
            <consortium name="The Broad Institute Genome Sequencing Center for Infectious Disease"/>
            <person name="Wu L."/>
            <person name="Ma J."/>
        </authorList>
    </citation>
    <scope>NUCLEOTIDE SEQUENCE [LARGE SCALE GENOMIC DNA]</scope>
    <source>
        <strain evidence="3 4">JCM 15478</strain>
    </source>
</reference>
<gene>
    <name evidence="3" type="ORF">GCM10009801_78010</name>
</gene>
<evidence type="ECO:0000313" key="4">
    <source>
        <dbReference type="Proteomes" id="UP001500016"/>
    </source>
</evidence>
<dbReference type="CDD" id="cd00093">
    <property type="entry name" value="HTH_XRE"/>
    <property type="match status" value="1"/>
</dbReference>
<sequence length="460" mass="49191">MDQQPLPFGPELRRLRLAAGISLSRLSALVHYSKSHLSKVERGLKPPSRALARLCDTALHADGTLAELAPVRPAPGPQHSTAPPGSPGATAPHPGMRDAAYESAGEDAYEDDQDDEGEVWLMHLSAEGPSWFQPVGRRKLMAAGAASVIPLGLGHSDGHGAPRGDSSALIGSARALFDQYRQLGQSAGPQLILPPLIAQTHALRELASRSGSRTRKELLALASRYAEYVGWLVQESGDDRGALWWTERAVRLAEAGGDHDLAAYALVRRALITLYRDDAGQTVELARHAREKAGPYRVRGLAAQREAQGHALGGDYDACMRCLDQARDLLARADEQADTRDGAPVIGPTALSDPVTMITGWCLHDLGRPGEAAEILDRETAGLPEDALRSRARYGLRRALAHAEAGEIDHACALTEALVPATEAVASATIAVDLRRLAHAFARRPTSATRALAPWLASRP</sequence>
<proteinExistence type="predicted"/>
<dbReference type="PROSITE" id="PS50943">
    <property type="entry name" value="HTH_CROC1"/>
    <property type="match status" value="1"/>
</dbReference>
<keyword evidence="4" id="KW-1185">Reference proteome</keyword>
<accession>A0ABN2X2C1</accession>
<dbReference type="Gene3D" id="1.10.260.40">
    <property type="entry name" value="lambda repressor-like DNA-binding domains"/>
    <property type="match status" value="1"/>
</dbReference>
<feature type="region of interest" description="Disordered" evidence="1">
    <location>
        <begin position="69"/>
        <end position="113"/>
    </location>
</feature>
<dbReference type="SMART" id="SM00530">
    <property type="entry name" value="HTH_XRE"/>
    <property type="match status" value="1"/>
</dbReference>
<dbReference type="InterPro" id="IPR011990">
    <property type="entry name" value="TPR-like_helical_dom_sf"/>
</dbReference>
<evidence type="ECO:0000259" key="2">
    <source>
        <dbReference type="PROSITE" id="PS50943"/>
    </source>
</evidence>
<dbReference type="SUPFAM" id="SSF47413">
    <property type="entry name" value="lambda repressor-like DNA-binding domains"/>
    <property type="match status" value="1"/>
</dbReference>
<dbReference type="RefSeq" id="WP_344535372.1">
    <property type="nucleotide sequence ID" value="NZ_BAAAPE010000028.1"/>
</dbReference>
<dbReference type="Proteomes" id="UP001500016">
    <property type="component" value="Unassembled WGS sequence"/>
</dbReference>
<evidence type="ECO:0000256" key="1">
    <source>
        <dbReference type="SAM" id="MobiDB-lite"/>
    </source>
</evidence>
<dbReference type="InterPro" id="IPR001387">
    <property type="entry name" value="Cro/C1-type_HTH"/>
</dbReference>
<dbReference type="EMBL" id="BAAAPE010000028">
    <property type="protein sequence ID" value="GAA2103215.1"/>
    <property type="molecule type" value="Genomic_DNA"/>
</dbReference>
<name>A0ABN2X2C1_9ACTN</name>
<feature type="compositionally biased region" description="Low complexity" evidence="1">
    <location>
        <begin position="80"/>
        <end position="94"/>
    </location>
</feature>
<feature type="domain" description="HTH cro/C1-type" evidence="2">
    <location>
        <begin position="12"/>
        <end position="68"/>
    </location>
</feature>
<organism evidence="3 4">
    <name type="scientific">Streptomyces albiaxialis</name>
    <dbReference type="NCBI Taxonomy" id="329523"/>
    <lineage>
        <taxon>Bacteria</taxon>
        <taxon>Bacillati</taxon>
        <taxon>Actinomycetota</taxon>
        <taxon>Actinomycetes</taxon>
        <taxon>Kitasatosporales</taxon>
        <taxon>Streptomycetaceae</taxon>
        <taxon>Streptomyces</taxon>
    </lineage>
</organism>
<feature type="compositionally biased region" description="Acidic residues" evidence="1">
    <location>
        <begin position="104"/>
        <end position="113"/>
    </location>
</feature>
<protein>
    <recommendedName>
        <fullName evidence="2">HTH cro/C1-type domain-containing protein</fullName>
    </recommendedName>
</protein>
<dbReference type="SUPFAM" id="SSF48452">
    <property type="entry name" value="TPR-like"/>
    <property type="match status" value="1"/>
</dbReference>
<comment type="caution">
    <text evidence="3">The sequence shown here is derived from an EMBL/GenBank/DDBJ whole genome shotgun (WGS) entry which is preliminary data.</text>
</comment>
<dbReference type="InterPro" id="IPR010982">
    <property type="entry name" value="Lambda_DNA-bd_dom_sf"/>
</dbReference>
<dbReference type="Pfam" id="PF13560">
    <property type="entry name" value="HTH_31"/>
    <property type="match status" value="1"/>
</dbReference>